<organism evidence="1 2">
    <name type="scientific">Fasciola gigantica</name>
    <name type="common">Giant liver fluke</name>
    <dbReference type="NCBI Taxonomy" id="46835"/>
    <lineage>
        <taxon>Eukaryota</taxon>
        <taxon>Metazoa</taxon>
        <taxon>Spiralia</taxon>
        <taxon>Lophotrochozoa</taxon>
        <taxon>Platyhelminthes</taxon>
        <taxon>Trematoda</taxon>
        <taxon>Digenea</taxon>
        <taxon>Plagiorchiida</taxon>
        <taxon>Echinostomata</taxon>
        <taxon>Echinostomatoidea</taxon>
        <taxon>Fasciolidae</taxon>
        <taxon>Fasciola</taxon>
    </lineage>
</organism>
<keyword evidence="2" id="KW-1185">Reference proteome</keyword>
<accession>A0A504YU31</accession>
<proteinExistence type="predicted"/>
<name>A0A504YU31_FASGI</name>
<sequence length="142" mass="16646">MYSSGQLTLEKHYSGFNGPNLLYGHLEIIVSDKSKIFHSRRNFCWIISSLNLYYLTVSKELDEIRQRWMTASQMNESLTEKQKRLAEDIAHEKSLTQRLRSESHDTDSNHTVTVQKLQVENYKLSKNMTAIQEELQAAHEER</sequence>
<dbReference type="EMBL" id="SUNJ01005289">
    <property type="protein sequence ID" value="TPP63736.1"/>
    <property type="molecule type" value="Genomic_DNA"/>
</dbReference>
<comment type="caution">
    <text evidence="1">The sequence shown here is derived from an EMBL/GenBank/DDBJ whole genome shotgun (WGS) entry which is preliminary data.</text>
</comment>
<dbReference type="Proteomes" id="UP000316759">
    <property type="component" value="Unassembled WGS sequence"/>
</dbReference>
<protein>
    <submittedName>
        <fullName evidence="1">Uncharacterized protein</fullName>
    </submittedName>
</protein>
<dbReference type="AlphaFoldDB" id="A0A504YU31"/>
<gene>
    <name evidence="1" type="ORF">FGIG_12399</name>
</gene>
<evidence type="ECO:0000313" key="2">
    <source>
        <dbReference type="Proteomes" id="UP000316759"/>
    </source>
</evidence>
<evidence type="ECO:0000313" key="1">
    <source>
        <dbReference type="EMBL" id="TPP63736.1"/>
    </source>
</evidence>
<reference evidence="1 2" key="1">
    <citation type="submission" date="2019-04" db="EMBL/GenBank/DDBJ databases">
        <title>Annotation for the trematode Fasciola gigantica.</title>
        <authorList>
            <person name="Choi Y.-J."/>
        </authorList>
    </citation>
    <scope>NUCLEOTIDE SEQUENCE [LARGE SCALE GENOMIC DNA]</scope>
    <source>
        <strain evidence="1">Uganda_cow_1</strain>
    </source>
</reference>